<organism evidence="2 3">
    <name type="scientific">Moniliophthora roreri</name>
    <name type="common">Frosty pod rot fungus</name>
    <name type="synonym">Monilia roreri</name>
    <dbReference type="NCBI Taxonomy" id="221103"/>
    <lineage>
        <taxon>Eukaryota</taxon>
        <taxon>Fungi</taxon>
        <taxon>Dikarya</taxon>
        <taxon>Basidiomycota</taxon>
        <taxon>Agaricomycotina</taxon>
        <taxon>Agaricomycetes</taxon>
        <taxon>Agaricomycetidae</taxon>
        <taxon>Agaricales</taxon>
        <taxon>Marasmiineae</taxon>
        <taxon>Marasmiaceae</taxon>
        <taxon>Moniliophthora</taxon>
    </lineage>
</organism>
<feature type="chain" id="PRO_5006902366" evidence="1">
    <location>
        <begin position="18"/>
        <end position="97"/>
    </location>
</feature>
<feature type="signal peptide" evidence="1">
    <location>
        <begin position="1"/>
        <end position="17"/>
    </location>
</feature>
<comment type="caution">
    <text evidence="2">The sequence shown here is derived from an EMBL/GenBank/DDBJ whole genome shotgun (WGS) entry which is preliminary data.</text>
</comment>
<evidence type="ECO:0000313" key="3">
    <source>
        <dbReference type="Proteomes" id="UP000054988"/>
    </source>
</evidence>
<evidence type="ECO:0000256" key="1">
    <source>
        <dbReference type="SAM" id="SignalP"/>
    </source>
</evidence>
<dbReference type="AlphaFoldDB" id="A0A0W0G6N1"/>
<dbReference type="Proteomes" id="UP000054988">
    <property type="component" value="Unassembled WGS sequence"/>
</dbReference>
<name>A0A0W0G6N1_MONRR</name>
<sequence>MQFRLFVLATFAALAMASPAAEKRQSNPSCFSSLTNAQLARSAATVQAPSPSAALVAALELLEYEFRAKWCKNVNVNCPYCNEFRCTSTHITPVFVL</sequence>
<protein>
    <submittedName>
        <fullName evidence="2">Uncharacterized protein</fullName>
    </submittedName>
</protein>
<reference evidence="2 3" key="1">
    <citation type="submission" date="2015-12" db="EMBL/GenBank/DDBJ databases">
        <title>Draft genome sequence of Moniliophthora roreri, the causal agent of frosty pod rot of cacao.</title>
        <authorList>
            <person name="Aime M.C."/>
            <person name="Diaz-Valderrama J.R."/>
            <person name="Kijpornyongpan T."/>
            <person name="Phillips-Mora W."/>
        </authorList>
    </citation>
    <scope>NUCLEOTIDE SEQUENCE [LARGE SCALE GENOMIC DNA]</scope>
    <source>
        <strain evidence="2 3">MCA 2952</strain>
    </source>
</reference>
<keyword evidence="1" id="KW-0732">Signal</keyword>
<accession>A0A0W0G6N1</accession>
<gene>
    <name evidence="2" type="ORF">WG66_3176</name>
</gene>
<proteinExistence type="predicted"/>
<evidence type="ECO:0000313" key="2">
    <source>
        <dbReference type="EMBL" id="KTB44247.1"/>
    </source>
</evidence>
<dbReference type="EMBL" id="LATX01000962">
    <property type="protein sequence ID" value="KTB44247.1"/>
    <property type="molecule type" value="Genomic_DNA"/>
</dbReference>